<proteinExistence type="predicted"/>
<keyword evidence="5" id="KW-0539">Nucleus</keyword>
<dbReference type="PANTHER" id="PTHR48019">
    <property type="entry name" value="SERUM RESPONSE FACTOR HOMOLOG"/>
    <property type="match status" value="1"/>
</dbReference>
<dbReference type="InterPro" id="IPR050142">
    <property type="entry name" value="MADS-box/MEF2_TF"/>
</dbReference>
<dbReference type="SMART" id="SM00432">
    <property type="entry name" value="MADS"/>
    <property type="match status" value="1"/>
</dbReference>
<keyword evidence="9" id="KW-1185">Reference proteome</keyword>
<dbReference type="InterPro" id="IPR033896">
    <property type="entry name" value="MEF2-like_N"/>
</dbReference>
<dbReference type="InterPro" id="IPR002100">
    <property type="entry name" value="TF_MADSbox"/>
</dbReference>
<sequence length="234" mass="26827">MGRGKIEIKKIENVNSRQVTFSKRRGGLMKKAKELAVLCDAQVGVIIFSSTGKLYEFASSCMEQIIARYNQIKHEDPEPAAMIENVANQVESRDVDLKDEVEKLQLIHRRMMGKELEGLTYNELNNLEQQLTEGMISVKDRKEKLLLEELERSKQQEKKLVVQNEALREKIVGLEHHARINDHHHHHHHHLFVSKDSCVSTSSSMPPYYKEGTSNNSDTSLRLGLRMDITPTSI</sequence>
<dbReference type="InterPro" id="IPR036879">
    <property type="entry name" value="TF_MADSbox_sf"/>
</dbReference>
<dbReference type="PROSITE" id="PS50066">
    <property type="entry name" value="MADS_BOX_2"/>
    <property type="match status" value="1"/>
</dbReference>
<dbReference type="Gene3D" id="3.40.1810.10">
    <property type="entry name" value="Transcription factor, MADS-box"/>
    <property type="match status" value="1"/>
</dbReference>
<dbReference type="EMBL" id="JBJXBP010000003">
    <property type="protein sequence ID" value="KAL3841272.1"/>
    <property type="molecule type" value="Genomic_DNA"/>
</dbReference>
<reference evidence="8 9" key="1">
    <citation type="submission" date="2024-12" db="EMBL/GenBank/DDBJ databases">
        <title>The unique morphological basis and parallel evolutionary history of personate flowers in Penstemon.</title>
        <authorList>
            <person name="Depatie T.H."/>
            <person name="Wessinger C.A."/>
        </authorList>
    </citation>
    <scope>NUCLEOTIDE SEQUENCE [LARGE SCALE GENOMIC DNA]</scope>
    <source>
        <strain evidence="8">WTNN_2</strain>
        <tissue evidence="8">Leaf</tissue>
    </source>
</reference>
<name>A0ABD3TWS7_9LAMI</name>
<keyword evidence="4" id="KW-0804">Transcription</keyword>
<keyword evidence="3" id="KW-0238">DNA-binding</keyword>
<dbReference type="Pfam" id="PF01486">
    <property type="entry name" value="K-box"/>
    <property type="match status" value="1"/>
</dbReference>
<dbReference type="PROSITE" id="PS00350">
    <property type="entry name" value="MADS_BOX_1"/>
    <property type="match status" value="1"/>
</dbReference>
<evidence type="ECO:0000256" key="4">
    <source>
        <dbReference type="ARBA" id="ARBA00023163"/>
    </source>
</evidence>
<feature type="domain" description="K-box" evidence="7">
    <location>
        <begin position="87"/>
        <end position="177"/>
    </location>
</feature>
<dbReference type="PRINTS" id="PR00404">
    <property type="entry name" value="MADSDOMAIN"/>
</dbReference>
<dbReference type="GO" id="GO:0003677">
    <property type="term" value="F:DNA binding"/>
    <property type="evidence" value="ECO:0007669"/>
    <property type="project" value="UniProtKB-KW"/>
</dbReference>
<evidence type="ECO:0000256" key="2">
    <source>
        <dbReference type="ARBA" id="ARBA00023015"/>
    </source>
</evidence>
<dbReference type="Proteomes" id="UP001634393">
    <property type="component" value="Unassembled WGS sequence"/>
</dbReference>
<accession>A0ABD3TWS7</accession>
<keyword evidence="2" id="KW-0805">Transcription regulation</keyword>
<comment type="subcellular location">
    <subcellularLocation>
        <location evidence="1">Nucleus</location>
    </subcellularLocation>
</comment>
<evidence type="ECO:0000259" key="7">
    <source>
        <dbReference type="PROSITE" id="PS51297"/>
    </source>
</evidence>
<gene>
    <name evidence="8" type="ORF">ACJIZ3_025863</name>
</gene>
<dbReference type="CDD" id="cd00265">
    <property type="entry name" value="MADS_MEF2_like"/>
    <property type="match status" value="1"/>
</dbReference>
<evidence type="ECO:0000256" key="1">
    <source>
        <dbReference type="ARBA" id="ARBA00004123"/>
    </source>
</evidence>
<comment type="caution">
    <text evidence="8">The sequence shown here is derived from an EMBL/GenBank/DDBJ whole genome shotgun (WGS) entry which is preliminary data.</text>
</comment>
<feature type="domain" description="MADS-box" evidence="6">
    <location>
        <begin position="1"/>
        <end position="61"/>
    </location>
</feature>
<evidence type="ECO:0000313" key="8">
    <source>
        <dbReference type="EMBL" id="KAL3841272.1"/>
    </source>
</evidence>
<evidence type="ECO:0000256" key="5">
    <source>
        <dbReference type="ARBA" id="ARBA00023242"/>
    </source>
</evidence>
<dbReference type="Pfam" id="PF00319">
    <property type="entry name" value="SRF-TF"/>
    <property type="match status" value="1"/>
</dbReference>
<protein>
    <submittedName>
        <fullName evidence="8">Uncharacterized protein</fullName>
    </submittedName>
</protein>
<evidence type="ECO:0000313" key="9">
    <source>
        <dbReference type="Proteomes" id="UP001634393"/>
    </source>
</evidence>
<dbReference type="InterPro" id="IPR002487">
    <property type="entry name" value="TF_Kbox"/>
</dbReference>
<evidence type="ECO:0000256" key="3">
    <source>
        <dbReference type="ARBA" id="ARBA00023125"/>
    </source>
</evidence>
<dbReference type="GO" id="GO:0005634">
    <property type="term" value="C:nucleus"/>
    <property type="evidence" value="ECO:0007669"/>
    <property type="project" value="UniProtKB-SubCell"/>
</dbReference>
<dbReference type="PROSITE" id="PS51297">
    <property type="entry name" value="K_BOX"/>
    <property type="match status" value="1"/>
</dbReference>
<dbReference type="SUPFAM" id="SSF55455">
    <property type="entry name" value="SRF-like"/>
    <property type="match status" value="1"/>
</dbReference>
<evidence type="ECO:0000259" key="6">
    <source>
        <dbReference type="PROSITE" id="PS50066"/>
    </source>
</evidence>
<organism evidence="8 9">
    <name type="scientific">Penstemon smallii</name>
    <dbReference type="NCBI Taxonomy" id="265156"/>
    <lineage>
        <taxon>Eukaryota</taxon>
        <taxon>Viridiplantae</taxon>
        <taxon>Streptophyta</taxon>
        <taxon>Embryophyta</taxon>
        <taxon>Tracheophyta</taxon>
        <taxon>Spermatophyta</taxon>
        <taxon>Magnoliopsida</taxon>
        <taxon>eudicotyledons</taxon>
        <taxon>Gunneridae</taxon>
        <taxon>Pentapetalae</taxon>
        <taxon>asterids</taxon>
        <taxon>lamiids</taxon>
        <taxon>Lamiales</taxon>
        <taxon>Plantaginaceae</taxon>
        <taxon>Cheloneae</taxon>
        <taxon>Penstemon</taxon>
    </lineage>
</organism>
<dbReference type="AlphaFoldDB" id="A0ABD3TWS7"/>